<gene>
    <name evidence="2" type="ORF">GGR93_000176</name>
</gene>
<keyword evidence="1" id="KW-1133">Transmembrane helix</keyword>
<feature type="transmembrane region" description="Helical" evidence="1">
    <location>
        <begin position="7"/>
        <end position="29"/>
    </location>
</feature>
<feature type="transmembrane region" description="Helical" evidence="1">
    <location>
        <begin position="41"/>
        <end position="63"/>
    </location>
</feature>
<dbReference type="AlphaFoldDB" id="A0A7W6Q1U6"/>
<keyword evidence="1" id="KW-0472">Membrane</keyword>
<reference evidence="2 3" key="1">
    <citation type="submission" date="2020-08" db="EMBL/GenBank/DDBJ databases">
        <title>Genomic Encyclopedia of Type Strains, Phase IV (KMG-IV): sequencing the most valuable type-strain genomes for metagenomic binning, comparative biology and taxonomic classification.</title>
        <authorList>
            <person name="Goeker M."/>
        </authorList>
    </citation>
    <scope>NUCLEOTIDE SEQUENCE [LARGE SCALE GENOMIC DNA]</scope>
    <source>
        <strain evidence="2 3">DSM 101015</strain>
    </source>
</reference>
<evidence type="ECO:0000313" key="3">
    <source>
        <dbReference type="Proteomes" id="UP000565745"/>
    </source>
</evidence>
<evidence type="ECO:0000256" key="1">
    <source>
        <dbReference type="SAM" id="Phobius"/>
    </source>
</evidence>
<proteinExistence type="predicted"/>
<accession>A0A7W6Q1U6</accession>
<dbReference type="EMBL" id="JACIFU010000001">
    <property type="protein sequence ID" value="MBB4172415.1"/>
    <property type="molecule type" value="Genomic_DNA"/>
</dbReference>
<organism evidence="2 3">
    <name type="scientific">Sulfitobacter noctilucicola</name>
    <dbReference type="NCBI Taxonomy" id="1342301"/>
    <lineage>
        <taxon>Bacteria</taxon>
        <taxon>Pseudomonadati</taxon>
        <taxon>Pseudomonadota</taxon>
        <taxon>Alphaproteobacteria</taxon>
        <taxon>Rhodobacterales</taxon>
        <taxon>Roseobacteraceae</taxon>
        <taxon>Sulfitobacter</taxon>
    </lineage>
</organism>
<sequence>MIPPRYAPIVFGFILSGLMSFLVSGISTIRAVGLGDGLFTLWLGNWSASWMIAFPAVLIVAPLTRKLVSKLVRAP</sequence>
<evidence type="ECO:0000313" key="2">
    <source>
        <dbReference type="EMBL" id="MBB4172415.1"/>
    </source>
</evidence>
<dbReference type="OrthoDB" id="7159403at2"/>
<comment type="caution">
    <text evidence="2">The sequence shown here is derived from an EMBL/GenBank/DDBJ whole genome shotgun (WGS) entry which is preliminary data.</text>
</comment>
<name>A0A7W6Q1U6_9RHOB</name>
<dbReference type="Proteomes" id="UP000565745">
    <property type="component" value="Unassembled WGS sequence"/>
</dbReference>
<dbReference type="InterPro" id="IPR021529">
    <property type="entry name" value="DUF2798"/>
</dbReference>
<protein>
    <recommendedName>
        <fullName evidence="4">DUF2798 domain-containing protein</fullName>
    </recommendedName>
</protein>
<keyword evidence="1" id="KW-0812">Transmembrane</keyword>
<keyword evidence="3" id="KW-1185">Reference proteome</keyword>
<dbReference type="RefSeq" id="WP_025055491.1">
    <property type="nucleotide sequence ID" value="NZ_JACIFU010000001.1"/>
</dbReference>
<dbReference type="Pfam" id="PF11391">
    <property type="entry name" value="DUF2798"/>
    <property type="match status" value="1"/>
</dbReference>
<evidence type="ECO:0008006" key="4">
    <source>
        <dbReference type="Google" id="ProtNLM"/>
    </source>
</evidence>